<sequence length="437" mass="47781">MPPPTPMQLGRAILRHYAPSIVVPTAATSGPISSAAASTASLASIHPLFEFIQGCARRVDPQTHLYVFGSTRVYGFSEVSAPTSVGPPAALARPVKNDVDIAALSAADVATTPSPHSADAVVDKGSELAKSLQIDFLEKLKMQLQTQRQHQGDGAPPAASLSWEMEVVKRARVPVLRLQPRPAYTTSAAGGVPTYNVDVTYGRRCGVLNSALLRRYMDQQPDLRYLCLAVKRWSKLTGLNTATSPDGGGLTSYGFHLLLVYYALRRRLVAYVAPENIQWGDIAPVPAALPLRFPGDADGADAWRGRSLGERIAQDDAAAARVGEWALDFVRFYLHEFDYERDVASLSRGAAAAGLVTTEALQWTRQEEYAARGRGEYLFYRFCIEDPYEINLNVGRHMSSVKLMIFKKHLEKALETGLAFIPADEKAKQRVKPKGKE</sequence>
<dbReference type="GO" id="GO:0031123">
    <property type="term" value="P:RNA 3'-end processing"/>
    <property type="evidence" value="ECO:0007669"/>
    <property type="project" value="TreeGrafter"/>
</dbReference>
<proteinExistence type="predicted"/>
<keyword evidence="10" id="KW-1185">Reference proteome</keyword>
<dbReference type="Pfam" id="PF03828">
    <property type="entry name" value="PAP_assoc"/>
    <property type="match status" value="1"/>
</dbReference>
<feature type="domain" description="PAP-associated" evidence="8">
    <location>
        <begin position="323"/>
        <end position="391"/>
    </location>
</feature>
<accession>S9V6C1</accession>
<dbReference type="AlphaFoldDB" id="S9V6C1"/>
<keyword evidence="6" id="KW-0460">Magnesium</keyword>
<keyword evidence="4" id="KW-0808">Transferase</keyword>
<protein>
    <recommendedName>
        <fullName evidence="3">RNA uridylyltransferase</fullName>
        <ecNumber evidence="3">2.7.7.52</ecNumber>
    </recommendedName>
</protein>
<dbReference type="OrthoDB" id="407432at2759"/>
<organism evidence="9 10">
    <name type="scientific">Strigomonas culicis</name>
    <dbReference type="NCBI Taxonomy" id="28005"/>
    <lineage>
        <taxon>Eukaryota</taxon>
        <taxon>Discoba</taxon>
        <taxon>Euglenozoa</taxon>
        <taxon>Kinetoplastea</taxon>
        <taxon>Metakinetoplastina</taxon>
        <taxon>Trypanosomatida</taxon>
        <taxon>Trypanosomatidae</taxon>
        <taxon>Strigomonadinae</taxon>
        <taxon>Strigomonas</taxon>
    </lineage>
</organism>
<evidence type="ECO:0000313" key="10">
    <source>
        <dbReference type="Proteomes" id="UP000015354"/>
    </source>
</evidence>
<name>S9V6C1_9TRYP</name>
<evidence type="ECO:0000256" key="4">
    <source>
        <dbReference type="ARBA" id="ARBA00022679"/>
    </source>
</evidence>
<dbReference type="GO" id="GO:0046872">
    <property type="term" value="F:metal ion binding"/>
    <property type="evidence" value="ECO:0007669"/>
    <property type="project" value="UniProtKB-KW"/>
</dbReference>
<comment type="cofactor">
    <cofactor evidence="1">
        <name>Mn(2+)</name>
        <dbReference type="ChEBI" id="CHEBI:29035"/>
    </cofactor>
</comment>
<evidence type="ECO:0000256" key="2">
    <source>
        <dbReference type="ARBA" id="ARBA00001946"/>
    </source>
</evidence>
<evidence type="ECO:0000256" key="6">
    <source>
        <dbReference type="ARBA" id="ARBA00022842"/>
    </source>
</evidence>
<dbReference type="EMBL" id="ATMH01000503">
    <property type="protein sequence ID" value="EPY36594.1"/>
    <property type="molecule type" value="Genomic_DNA"/>
</dbReference>
<dbReference type="PANTHER" id="PTHR12271">
    <property type="entry name" value="POLY A POLYMERASE CID PAP -RELATED"/>
    <property type="match status" value="1"/>
</dbReference>
<evidence type="ECO:0000256" key="3">
    <source>
        <dbReference type="ARBA" id="ARBA00012472"/>
    </source>
</evidence>
<dbReference type="PANTHER" id="PTHR12271:SF41">
    <property type="entry name" value="TERMINAL URIDYLYLTRANSFERASE 4"/>
    <property type="match status" value="1"/>
</dbReference>
<comment type="caution">
    <text evidence="9">The sequence shown here is derived from an EMBL/GenBank/DDBJ whole genome shotgun (WGS) entry which is preliminary data.</text>
</comment>
<evidence type="ECO:0000259" key="8">
    <source>
        <dbReference type="Pfam" id="PF03828"/>
    </source>
</evidence>
<dbReference type="InterPro" id="IPR002058">
    <property type="entry name" value="PAP_assoc"/>
</dbReference>
<dbReference type="InterPro" id="IPR043519">
    <property type="entry name" value="NT_sf"/>
</dbReference>
<comment type="cofactor">
    <cofactor evidence="2">
        <name>Mg(2+)</name>
        <dbReference type="ChEBI" id="CHEBI:18420"/>
    </cofactor>
</comment>
<dbReference type="Gene3D" id="1.10.1410.10">
    <property type="match status" value="1"/>
</dbReference>
<dbReference type="SUPFAM" id="SSF81301">
    <property type="entry name" value="Nucleotidyltransferase"/>
    <property type="match status" value="1"/>
</dbReference>
<gene>
    <name evidence="9" type="ORF">STCU_00503</name>
</gene>
<dbReference type="GO" id="GO:0050265">
    <property type="term" value="F:RNA uridylyltransferase activity"/>
    <property type="evidence" value="ECO:0007669"/>
    <property type="project" value="UniProtKB-EC"/>
</dbReference>
<dbReference type="EC" id="2.7.7.52" evidence="3"/>
<keyword evidence="5" id="KW-0479">Metal-binding</keyword>
<evidence type="ECO:0000256" key="5">
    <source>
        <dbReference type="ARBA" id="ARBA00022723"/>
    </source>
</evidence>
<evidence type="ECO:0000256" key="7">
    <source>
        <dbReference type="ARBA" id="ARBA00049105"/>
    </source>
</evidence>
<dbReference type="SUPFAM" id="SSF81631">
    <property type="entry name" value="PAP/OAS1 substrate-binding domain"/>
    <property type="match status" value="1"/>
</dbReference>
<reference evidence="9 10" key="1">
    <citation type="journal article" date="2013" name="PLoS ONE">
        <title>Predicting the Proteins of Angomonas deanei, Strigomonas culicis and Their Respective Endosymbionts Reveals New Aspects of the Trypanosomatidae Family.</title>
        <authorList>
            <person name="Motta M.C."/>
            <person name="Martins A.C."/>
            <person name="de Souza S.S."/>
            <person name="Catta-Preta C.M."/>
            <person name="Silva R."/>
            <person name="Klein C.C."/>
            <person name="de Almeida L.G."/>
            <person name="de Lima Cunha O."/>
            <person name="Ciapina L.P."/>
            <person name="Brocchi M."/>
            <person name="Colabardini A.C."/>
            <person name="de Araujo Lima B."/>
            <person name="Machado C.R."/>
            <person name="de Almeida Soares C.M."/>
            <person name="Probst C.M."/>
            <person name="de Menezes C.B."/>
            <person name="Thompson C.E."/>
            <person name="Bartholomeu D.C."/>
            <person name="Gradia D.F."/>
            <person name="Pavoni D.P."/>
            <person name="Grisard E.C."/>
            <person name="Fantinatti-Garboggini F."/>
            <person name="Marchini F.K."/>
            <person name="Rodrigues-Luiz G.F."/>
            <person name="Wagner G."/>
            <person name="Goldman G.H."/>
            <person name="Fietto J.L."/>
            <person name="Elias M.C."/>
            <person name="Goldman M.H."/>
            <person name="Sagot M.F."/>
            <person name="Pereira M."/>
            <person name="Stoco P.H."/>
            <person name="de Mendonca-Neto R.P."/>
            <person name="Teixeira S.M."/>
            <person name="Maciel T.E."/>
            <person name="de Oliveira Mendes T.A."/>
            <person name="Urmenyi T.P."/>
            <person name="de Souza W."/>
            <person name="Schenkman S."/>
            <person name="de Vasconcelos A.T."/>
        </authorList>
    </citation>
    <scope>NUCLEOTIDE SEQUENCE [LARGE SCALE GENOMIC DNA]</scope>
</reference>
<evidence type="ECO:0000313" key="9">
    <source>
        <dbReference type="EMBL" id="EPY36594.1"/>
    </source>
</evidence>
<dbReference type="Proteomes" id="UP000015354">
    <property type="component" value="Unassembled WGS sequence"/>
</dbReference>
<comment type="catalytic activity">
    <reaction evidence="7">
        <text>RNA(n) + UTP = RNA(n)-3'-uridine ribonucleotide + diphosphate</text>
        <dbReference type="Rhea" id="RHEA:14785"/>
        <dbReference type="Rhea" id="RHEA-COMP:14527"/>
        <dbReference type="Rhea" id="RHEA-COMP:17348"/>
        <dbReference type="ChEBI" id="CHEBI:33019"/>
        <dbReference type="ChEBI" id="CHEBI:46398"/>
        <dbReference type="ChEBI" id="CHEBI:140395"/>
        <dbReference type="ChEBI" id="CHEBI:173116"/>
        <dbReference type="EC" id="2.7.7.52"/>
    </reaction>
</comment>
<dbReference type="GO" id="GO:0005737">
    <property type="term" value="C:cytoplasm"/>
    <property type="evidence" value="ECO:0007669"/>
    <property type="project" value="UniProtKB-ARBA"/>
</dbReference>
<evidence type="ECO:0000256" key="1">
    <source>
        <dbReference type="ARBA" id="ARBA00001936"/>
    </source>
</evidence>